<evidence type="ECO:0000256" key="3">
    <source>
        <dbReference type="ARBA" id="ARBA00022691"/>
    </source>
</evidence>
<dbReference type="SUPFAM" id="SSF53335">
    <property type="entry name" value="S-adenosyl-L-methionine-dependent methyltransferases"/>
    <property type="match status" value="1"/>
</dbReference>
<sequence length="228" mass="24771">MSTLTERTLQQFSALPPAERFHVRARAFSAPLEAVSSRVPPAATVADVGCGHGLLSAMMALEDGSRTVHGVDPDPRKVKWATEAAGKLPNVHFEVGTVESLGAQRPGGFDAAVVCDVLYLLPRAQWPEFLRQVRSLLKPGGRFLLKEAEGDGSWKHYKCLAQEWVMVTLLGRTKAGGGLVLEPRATAEALLSDAGFRMREVVELDRGYTTPHILYVTEAVEPAAQSRK</sequence>
<dbReference type="InterPro" id="IPR041698">
    <property type="entry name" value="Methyltransf_25"/>
</dbReference>
<keyword evidence="2 5" id="KW-0808">Transferase</keyword>
<keyword evidence="6" id="KW-1185">Reference proteome</keyword>
<evidence type="ECO:0000259" key="4">
    <source>
        <dbReference type="Pfam" id="PF13649"/>
    </source>
</evidence>
<dbReference type="GO" id="GO:0008168">
    <property type="term" value="F:methyltransferase activity"/>
    <property type="evidence" value="ECO:0007669"/>
    <property type="project" value="UniProtKB-KW"/>
</dbReference>
<dbReference type="EMBL" id="JMCB01000001">
    <property type="protein sequence ID" value="KFE72449.1"/>
    <property type="molecule type" value="Genomic_DNA"/>
</dbReference>
<dbReference type="RefSeq" id="WP_044181786.1">
    <property type="nucleotide sequence ID" value="NZ_JMCB01000001.1"/>
</dbReference>
<keyword evidence="3" id="KW-0949">S-adenosyl-L-methionine</keyword>
<name>A0A085WXN6_9BACT</name>
<dbReference type="Proteomes" id="UP000028725">
    <property type="component" value="Unassembled WGS sequence"/>
</dbReference>
<dbReference type="PANTHER" id="PTHR43464:SF19">
    <property type="entry name" value="UBIQUINONE BIOSYNTHESIS O-METHYLTRANSFERASE, MITOCHONDRIAL"/>
    <property type="match status" value="1"/>
</dbReference>
<dbReference type="Gene3D" id="3.40.50.150">
    <property type="entry name" value="Vaccinia Virus protein VP39"/>
    <property type="match status" value="1"/>
</dbReference>
<evidence type="ECO:0000313" key="5">
    <source>
        <dbReference type="EMBL" id="KFE72449.1"/>
    </source>
</evidence>
<dbReference type="GO" id="GO:0032259">
    <property type="term" value="P:methylation"/>
    <property type="evidence" value="ECO:0007669"/>
    <property type="project" value="UniProtKB-KW"/>
</dbReference>
<reference evidence="5 6" key="1">
    <citation type="submission" date="2014-04" db="EMBL/GenBank/DDBJ databases">
        <title>Genome assembly of Hyalangium minutum DSM 14724.</title>
        <authorList>
            <person name="Sharma G."/>
            <person name="Subramanian S."/>
        </authorList>
    </citation>
    <scope>NUCLEOTIDE SEQUENCE [LARGE SCALE GENOMIC DNA]</scope>
    <source>
        <strain evidence="5 6">DSM 14724</strain>
    </source>
</reference>
<dbReference type="InterPro" id="IPR029063">
    <property type="entry name" value="SAM-dependent_MTases_sf"/>
</dbReference>
<comment type="caution">
    <text evidence="5">The sequence shown here is derived from an EMBL/GenBank/DDBJ whole genome shotgun (WGS) entry which is preliminary data.</text>
</comment>
<proteinExistence type="predicted"/>
<protein>
    <submittedName>
        <fullName evidence="5">Methyltransferase family protein</fullName>
    </submittedName>
</protein>
<evidence type="ECO:0000256" key="2">
    <source>
        <dbReference type="ARBA" id="ARBA00022679"/>
    </source>
</evidence>
<feature type="domain" description="Methyltransferase" evidence="4">
    <location>
        <begin position="45"/>
        <end position="141"/>
    </location>
</feature>
<evidence type="ECO:0000313" key="6">
    <source>
        <dbReference type="Proteomes" id="UP000028725"/>
    </source>
</evidence>
<evidence type="ECO:0000256" key="1">
    <source>
        <dbReference type="ARBA" id="ARBA00022603"/>
    </source>
</evidence>
<keyword evidence="1 5" id="KW-0489">Methyltransferase</keyword>
<dbReference type="OrthoDB" id="9813311at2"/>
<dbReference type="Pfam" id="PF13649">
    <property type="entry name" value="Methyltransf_25"/>
    <property type="match status" value="1"/>
</dbReference>
<dbReference type="STRING" id="394096.DB31_0712"/>
<dbReference type="PANTHER" id="PTHR43464">
    <property type="entry name" value="METHYLTRANSFERASE"/>
    <property type="match status" value="1"/>
</dbReference>
<gene>
    <name evidence="5" type="ORF">DB31_0712</name>
</gene>
<accession>A0A085WXN6</accession>
<dbReference type="AlphaFoldDB" id="A0A085WXN6"/>
<dbReference type="CDD" id="cd02440">
    <property type="entry name" value="AdoMet_MTases"/>
    <property type="match status" value="1"/>
</dbReference>
<organism evidence="5 6">
    <name type="scientific">Hyalangium minutum</name>
    <dbReference type="NCBI Taxonomy" id="394096"/>
    <lineage>
        <taxon>Bacteria</taxon>
        <taxon>Pseudomonadati</taxon>
        <taxon>Myxococcota</taxon>
        <taxon>Myxococcia</taxon>
        <taxon>Myxococcales</taxon>
        <taxon>Cystobacterineae</taxon>
        <taxon>Archangiaceae</taxon>
        <taxon>Hyalangium</taxon>
    </lineage>
</organism>